<dbReference type="RefSeq" id="WP_023403222.1">
    <property type="nucleotide sequence ID" value="NZ_BAUJ01000010.1"/>
</dbReference>
<evidence type="ECO:0000259" key="1">
    <source>
        <dbReference type="Pfam" id="PF04664"/>
    </source>
</evidence>
<dbReference type="InterPro" id="IPR006757">
    <property type="entry name" value="OGF_rcpt"/>
</dbReference>
<organism evidence="2 3">
    <name type="scientific">Vibrio halioticoli NBRC 102217</name>
    <dbReference type="NCBI Taxonomy" id="1219072"/>
    <lineage>
        <taxon>Bacteria</taxon>
        <taxon>Pseudomonadati</taxon>
        <taxon>Pseudomonadota</taxon>
        <taxon>Gammaproteobacteria</taxon>
        <taxon>Vibrionales</taxon>
        <taxon>Vibrionaceae</taxon>
        <taxon>Vibrio</taxon>
    </lineage>
</organism>
<protein>
    <recommendedName>
        <fullName evidence="1">Opioid growth factor receptor (OGFr) conserved domain-containing protein</fullName>
    </recommendedName>
</protein>
<keyword evidence="3" id="KW-1185">Reference proteome</keyword>
<accession>V5FG18</accession>
<dbReference type="AlphaFoldDB" id="V5FG18"/>
<sequence>MNVICQFMLGQQLDHKNRSIEQIWALDDFWLQYDREYLQWLFPIDTSNKLQSHTPLVCQSTRDYFFTCKALREAQRRSLNMMLNFYDMQLIDGVVLPQTNFSVNEHSWLKYDDYSHQCITQMIRSLALLGQKELSQAFQKGMIDAAVQYGEVGQESLTHWRNAHLL</sequence>
<dbReference type="OrthoDB" id="273514at2"/>
<dbReference type="EMBL" id="BAUJ01000010">
    <property type="protein sequence ID" value="GAD88841.1"/>
    <property type="molecule type" value="Genomic_DNA"/>
</dbReference>
<proteinExistence type="predicted"/>
<feature type="domain" description="Opioid growth factor receptor (OGFr) conserved" evidence="1">
    <location>
        <begin position="21"/>
        <end position="144"/>
    </location>
</feature>
<evidence type="ECO:0000313" key="2">
    <source>
        <dbReference type="EMBL" id="GAD88841.1"/>
    </source>
</evidence>
<dbReference type="Pfam" id="PF04664">
    <property type="entry name" value="OGFr_N"/>
    <property type="match status" value="1"/>
</dbReference>
<dbReference type="eggNOG" id="COG5533">
    <property type="taxonomic scope" value="Bacteria"/>
</dbReference>
<reference evidence="2 3" key="2">
    <citation type="submission" date="2013-11" db="EMBL/GenBank/DDBJ databases">
        <title>Whole genome shotgun sequence of Vibrio halioticoli NBRC 102217.</title>
        <authorList>
            <person name="Isaki S."/>
            <person name="Kimura A."/>
            <person name="Ohji S."/>
            <person name="Hosoyama A."/>
            <person name="Fujita N."/>
            <person name="Hashimoto M."/>
            <person name="Hosoyama Y."/>
            <person name="Yamazoe A."/>
        </authorList>
    </citation>
    <scope>NUCLEOTIDE SEQUENCE [LARGE SCALE GENOMIC DNA]</scope>
    <source>
        <strain evidence="2 3">NBRC 102217</strain>
    </source>
</reference>
<dbReference type="Proteomes" id="UP000017800">
    <property type="component" value="Unassembled WGS sequence"/>
</dbReference>
<reference evidence="2 3" key="1">
    <citation type="submission" date="2013-10" db="EMBL/GenBank/DDBJ databases">
        <authorList>
            <person name="Ichikawa N."/>
            <person name="Kimura A."/>
            <person name="Ohji S."/>
            <person name="Hosoyama A."/>
            <person name="Fujita N."/>
        </authorList>
    </citation>
    <scope>NUCLEOTIDE SEQUENCE [LARGE SCALE GENOMIC DNA]</scope>
    <source>
        <strain evidence="2 3">NBRC 102217</strain>
    </source>
</reference>
<comment type="caution">
    <text evidence="2">The sequence shown here is derived from an EMBL/GenBank/DDBJ whole genome shotgun (WGS) entry which is preliminary data.</text>
</comment>
<dbReference type="GO" id="GO:0016020">
    <property type="term" value="C:membrane"/>
    <property type="evidence" value="ECO:0007669"/>
    <property type="project" value="InterPro"/>
</dbReference>
<gene>
    <name evidence="2" type="ORF">VHA01S_010_00670</name>
</gene>
<name>V5FG18_9VIBR</name>
<dbReference type="GO" id="GO:0038023">
    <property type="term" value="F:signaling receptor activity"/>
    <property type="evidence" value="ECO:0007669"/>
    <property type="project" value="InterPro"/>
</dbReference>
<evidence type="ECO:0000313" key="3">
    <source>
        <dbReference type="Proteomes" id="UP000017800"/>
    </source>
</evidence>